<dbReference type="Pfam" id="PF00977">
    <property type="entry name" value="His_biosynth"/>
    <property type="match status" value="1"/>
</dbReference>
<dbReference type="GO" id="GO:0000107">
    <property type="term" value="F:imidazoleglycerol-phosphate synthase activity"/>
    <property type="evidence" value="ECO:0007669"/>
    <property type="project" value="UniProtKB-UniRule"/>
</dbReference>
<dbReference type="PANTHER" id="PTHR21235:SF2">
    <property type="entry name" value="IMIDAZOLE GLYCEROL PHOSPHATE SYNTHASE HISHF"/>
    <property type="match status" value="1"/>
</dbReference>
<feature type="active site" evidence="9">
    <location>
        <position position="12"/>
    </location>
</feature>
<dbReference type="HAMAP" id="MF_01013">
    <property type="entry name" value="HisF"/>
    <property type="match status" value="1"/>
</dbReference>
<dbReference type="KEGG" id="sari:H5J25_16115"/>
<dbReference type="Gene3D" id="3.20.20.70">
    <property type="entry name" value="Aldolase class I"/>
    <property type="match status" value="1"/>
</dbReference>
<feature type="active site" evidence="9">
    <location>
        <position position="131"/>
    </location>
</feature>
<dbReference type="EC" id="4.3.2.10" evidence="9"/>
<keyword evidence="5 9" id="KW-0368">Histidine biosynthesis</keyword>
<accession>A0A974NTX9</accession>
<evidence type="ECO:0000256" key="4">
    <source>
        <dbReference type="ARBA" id="ARBA00022605"/>
    </source>
</evidence>
<comment type="pathway">
    <text evidence="1 9">Amino-acid biosynthesis; L-histidine biosynthesis; L-histidine from 5-phospho-alpha-D-ribose 1-diphosphate: step 5/9.</text>
</comment>
<dbReference type="AlphaFoldDB" id="A0A974NTX9"/>
<sequence>MTVRARVIPCLDVANGRVVKGVNFVDLKDAGDPVEQARAYDAAGADELCFLDITASHEARGTILDVVRRTAEVCFMPVTVGGGVRSAEDARALLLAGADKVAVNSAAVARPELVADIADRFGSQCCVASVDARRTGAVGSGGWEVFTHGGRRATGIDAVEHALNLVRLGAGELLVTSMDRDGTRSGYDLDLMRTIADQVAVPVVASGGVGGLDDLVAGVIEGHASAVLAASIFHFGEASIADAHAALAAAGVAVRRPV</sequence>
<dbReference type="InterPro" id="IPR004651">
    <property type="entry name" value="HisF"/>
</dbReference>
<evidence type="ECO:0000313" key="12">
    <source>
        <dbReference type="Proteomes" id="UP000595894"/>
    </source>
</evidence>
<dbReference type="SUPFAM" id="SSF51366">
    <property type="entry name" value="Ribulose-phoshate binding barrel"/>
    <property type="match status" value="1"/>
</dbReference>
<dbReference type="NCBIfam" id="TIGR00735">
    <property type="entry name" value="hisF"/>
    <property type="match status" value="1"/>
</dbReference>
<evidence type="ECO:0000256" key="5">
    <source>
        <dbReference type="ARBA" id="ARBA00023102"/>
    </source>
</evidence>
<reference evidence="12" key="1">
    <citation type="submission" date="2020-09" db="EMBL/GenBank/DDBJ databases">
        <title>Sphingomonas sp., a new species isolated from pork steak.</title>
        <authorList>
            <person name="Heidler von Heilborn D."/>
        </authorList>
    </citation>
    <scope>NUCLEOTIDE SEQUENCE [LARGE SCALE GENOMIC DNA]</scope>
</reference>
<evidence type="ECO:0000256" key="7">
    <source>
        <dbReference type="ARBA" id="ARBA00025475"/>
    </source>
</evidence>
<dbReference type="CDD" id="cd04731">
    <property type="entry name" value="HisF"/>
    <property type="match status" value="1"/>
</dbReference>
<dbReference type="GO" id="GO:0016829">
    <property type="term" value="F:lyase activity"/>
    <property type="evidence" value="ECO:0007669"/>
    <property type="project" value="UniProtKB-KW"/>
</dbReference>
<keyword evidence="12" id="KW-1185">Reference proteome</keyword>
<name>A0A974NTX9_9SPHN</name>
<keyword evidence="6 9" id="KW-0456">Lyase</keyword>
<evidence type="ECO:0000256" key="1">
    <source>
        <dbReference type="ARBA" id="ARBA00005091"/>
    </source>
</evidence>
<evidence type="ECO:0000256" key="8">
    <source>
        <dbReference type="ARBA" id="ARBA00047838"/>
    </source>
</evidence>
<dbReference type="InterPro" id="IPR011060">
    <property type="entry name" value="RibuloseP-bd_barrel"/>
</dbReference>
<dbReference type="GO" id="GO:0000105">
    <property type="term" value="P:L-histidine biosynthetic process"/>
    <property type="evidence" value="ECO:0007669"/>
    <property type="project" value="UniProtKB-UniRule"/>
</dbReference>
<comment type="subunit">
    <text evidence="3 9">Heterodimer of HisH and HisF.</text>
</comment>
<dbReference type="InterPro" id="IPR013785">
    <property type="entry name" value="Aldolase_TIM"/>
</dbReference>
<comment type="subcellular location">
    <subcellularLocation>
        <location evidence="9">Cytoplasm</location>
    </subcellularLocation>
</comment>
<dbReference type="EMBL" id="CP061035">
    <property type="protein sequence ID" value="QQV76893.1"/>
    <property type="molecule type" value="Genomic_DNA"/>
</dbReference>
<organism evidence="11 12">
    <name type="scientific">Sphingomonas aliaeris</name>
    <dbReference type="NCBI Taxonomy" id="2759526"/>
    <lineage>
        <taxon>Bacteria</taxon>
        <taxon>Pseudomonadati</taxon>
        <taxon>Pseudomonadota</taxon>
        <taxon>Alphaproteobacteria</taxon>
        <taxon>Sphingomonadales</taxon>
        <taxon>Sphingomonadaceae</taxon>
        <taxon>Sphingomonas</taxon>
    </lineage>
</organism>
<proteinExistence type="inferred from homology"/>
<evidence type="ECO:0000256" key="6">
    <source>
        <dbReference type="ARBA" id="ARBA00023239"/>
    </source>
</evidence>
<keyword evidence="9" id="KW-0963">Cytoplasm</keyword>
<comment type="similarity">
    <text evidence="2 9 10">Belongs to the HisA/HisF family.</text>
</comment>
<dbReference type="PANTHER" id="PTHR21235">
    <property type="entry name" value="IMIDAZOLE GLYCEROL PHOSPHATE SYNTHASE SUBUNIT HISF/H IGP SYNTHASE SUBUNIT HISF/H"/>
    <property type="match status" value="1"/>
</dbReference>
<dbReference type="Proteomes" id="UP000595894">
    <property type="component" value="Chromosome"/>
</dbReference>
<dbReference type="InterPro" id="IPR050064">
    <property type="entry name" value="IGPS_HisA/HisF"/>
</dbReference>
<protein>
    <recommendedName>
        <fullName evidence="9">Imidazole glycerol phosphate synthase subunit HisF</fullName>
        <ecNumber evidence="9">4.3.2.10</ecNumber>
    </recommendedName>
    <alternativeName>
        <fullName evidence="9">IGP synthase cyclase subunit</fullName>
    </alternativeName>
    <alternativeName>
        <fullName evidence="9">IGP synthase subunit HisF</fullName>
    </alternativeName>
    <alternativeName>
        <fullName evidence="9">ImGP synthase subunit HisF</fullName>
        <shortName evidence="9">IGPS subunit HisF</shortName>
    </alternativeName>
</protein>
<comment type="function">
    <text evidence="7 9">IGPS catalyzes the conversion of PRFAR and glutamine to IGP, AICAR and glutamate. The HisF subunit catalyzes the cyclization activity that produces IGP and AICAR from PRFAR using the ammonia provided by the HisH subunit.</text>
</comment>
<gene>
    <name evidence="9 11" type="primary">hisF</name>
    <name evidence="11" type="ORF">H5J25_16115</name>
</gene>
<evidence type="ECO:0000256" key="10">
    <source>
        <dbReference type="RuleBase" id="RU003657"/>
    </source>
</evidence>
<dbReference type="InterPro" id="IPR006062">
    <property type="entry name" value="His_biosynth"/>
</dbReference>
<evidence type="ECO:0000256" key="9">
    <source>
        <dbReference type="HAMAP-Rule" id="MF_01013"/>
    </source>
</evidence>
<evidence type="ECO:0000256" key="2">
    <source>
        <dbReference type="ARBA" id="ARBA00009667"/>
    </source>
</evidence>
<keyword evidence="4 9" id="KW-0028">Amino-acid biosynthesis</keyword>
<evidence type="ECO:0000256" key="3">
    <source>
        <dbReference type="ARBA" id="ARBA00011152"/>
    </source>
</evidence>
<evidence type="ECO:0000313" key="11">
    <source>
        <dbReference type="EMBL" id="QQV76893.1"/>
    </source>
</evidence>
<dbReference type="RefSeq" id="WP_202092837.1">
    <property type="nucleotide sequence ID" value="NZ_CP061035.1"/>
</dbReference>
<dbReference type="GO" id="GO:0005737">
    <property type="term" value="C:cytoplasm"/>
    <property type="evidence" value="ECO:0007669"/>
    <property type="project" value="UniProtKB-SubCell"/>
</dbReference>
<comment type="catalytic activity">
    <reaction evidence="8 9">
        <text>5-[(5-phospho-1-deoxy-D-ribulos-1-ylimino)methylamino]-1-(5-phospho-beta-D-ribosyl)imidazole-4-carboxamide + L-glutamine = D-erythro-1-(imidazol-4-yl)glycerol 3-phosphate + 5-amino-1-(5-phospho-beta-D-ribosyl)imidazole-4-carboxamide + L-glutamate + H(+)</text>
        <dbReference type="Rhea" id="RHEA:24793"/>
        <dbReference type="ChEBI" id="CHEBI:15378"/>
        <dbReference type="ChEBI" id="CHEBI:29985"/>
        <dbReference type="ChEBI" id="CHEBI:58278"/>
        <dbReference type="ChEBI" id="CHEBI:58359"/>
        <dbReference type="ChEBI" id="CHEBI:58475"/>
        <dbReference type="ChEBI" id="CHEBI:58525"/>
        <dbReference type="EC" id="4.3.2.10"/>
    </reaction>
</comment>